<reference evidence="3" key="1">
    <citation type="journal article" date="2018" name="Adv. Bot. Res.">
        <title>Evolution of the Plastid Genomes in Diatoms.</title>
        <authorList>
            <person name="Yu M."/>
            <person name="Ashworth M.P."/>
            <person name="Hajrah N.H."/>
            <person name="Khiyami M.A."/>
            <person name="Sabir M.J."/>
            <person name="Alhebshi A.M."/>
            <person name="Al-Malki A.L."/>
            <person name="Sabir J.S.M."/>
            <person name="Theriot E.C."/>
            <person name="Jansen R.K."/>
        </authorList>
    </citation>
    <scope>NUCLEOTIDE SEQUENCE</scope>
</reference>
<accession>A0A2U9NPM9</accession>
<name>A0A2U9NPM9_9STRA</name>
<keyword evidence="3" id="KW-0150">Chloroplast</keyword>
<evidence type="ECO:0000256" key="2">
    <source>
        <dbReference type="PROSITE-ProRule" id="PRU00252"/>
    </source>
</evidence>
<dbReference type="PROSITE" id="PS50935">
    <property type="entry name" value="SSB"/>
    <property type="match status" value="1"/>
</dbReference>
<sequence length="111" mass="13030">MILISMNYASFIVKIVEKPKQHFFKDNTFVTQVLVKFTQIRESNLDIVFQISIWGNLGEDVIQYYRVNDYIIIEGYISLRQNLFNSINNEINKQVSISICKIYPFILNNAS</sequence>
<dbReference type="InterPro" id="IPR012340">
    <property type="entry name" value="NA-bd_OB-fold"/>
</dbReference>
<keyword evidence="3" id="KW-0934">Plastid</keyword>
<gene>
    <name evidence="3" type="primary">ycf41</name>
</gene>
<dbReference type="RefSeq" id="YP_009496358.1">
    <property type="nucleotide sequence ID" value="NC_037999.1"/>
</dbReference>
<proteinExistence type="predicted"/>
<dbReference type="InterPro" id="IPR000424">
    <property type="entry name" value="Primosome_PriB/ssb"/>
</dbReference>
<evidence type="ECO:0000313" key="3">
    <source>
        <dbReference type="EMBL" id="AWT39071.1"/>
    </source>
</evidence>
<keyword evidence="1 2" id="KW-0238">DNA-binding</keyword>
<geneLocation type="chloroplast" evidence="3"/>
<dbReference type="GO" id="GO:0003697">
    <property type="term" value="F:single-stranded DNA binding"/>
    <property type="evidence" value="ECO:0007669"/>
    <property type="project" value="InterPro"/>
</dbReference>
<dbReference type="Gene3D" id="2.40.50.140">
    <property type="entry name" value="Nucleic acid-binding proteins"/>
    <property type="match status" value="1"/>
</dbReference>
<dbReference type="AlphaFoldDB" id="A0A2U9NPM9"/>
<evidence type="ECO:0008006" key="4">
    <source>
        <dbReference type="Google" id="ProtNLM"/>
    </source>
</evidence>
<dbReference type="GeneID" id="36958680"/>
<organism evidence="3">
    <name type="scientific">Attheya longicornis</name>
    <dbReference type="NCBI Taxonomy" id="451786"/>
    <lineage>
        <taxon>Eukaryota</taxon>
        <taxon>Sar</taxon>
        <taxon>Stramenopiles</taxon>
        <taxon>Ochrophyta</taxon>
        <taxon>Bacillariophyta</taxon>
        <taxon>Coscinodiscophyceae</taxon>
        <taxon>Chaetocerotophycidae</taxon>
        <taxon>Chaetocerotales</taxon>
        <taxon>Attheyaceae</taxon>
        <taxon>Attheya</taxon>
    </lineage>
</organism>
<evidence type="ECO:0000256" key="1">
    <source>
        <dbReference type="ARBA" id="ARBA00023125"/>
    </source>
</evidence>
<protein>
    <recommendedName>
        <fullName evidence="4">Single-stranded DNA binding protein</fullName>
    </recommendedName>
</protein>
<dbReference type="EMBL" id="MG755798">
    <property type="protein sequence ID" value="AWT39071.1"/>
    <property type="molecule type" value="Genomic_DNA"/>
</dbReference>
<dbReference type="SUPFAM" id="SSF50249">
    <property type="entry name" value="Nucleic acid-binding proteins"/>
    <property type="match status" value="1"/>
</dbReference>